<proteinExistence type="predicted"/>
<dbReference type="AlphaFoldDB" id="A0A0S8GGU5"/>
<dbReference type="InterPro" id="IPR014825">
    <property type="entry name" value="DNA_alkylation"/>
</dbReference>
<dbReference type="Pfam" id="PF08713">
    <property type="entry name" value="DNA_alkylation"/>
    <property type="match status" value="1"/>
</dbReference>
<dbReference type="Proteomes" id="UP000051096">
    <property type="component" value="Unassembled WGS sequence"/>
</dbReference>
<dbReference type="SUPFAM" id="SSF48371">
    <property type="entry name" value="ARM repeat"/>
    <property type="match status" value="1"/>
</dbReference>
<gene>
    <name evidence="1" type="ORF">AMJ87_06105</name>
</gene>
<evidence type="ECO:0000313" key="2">
    <source>
        <dbReference type="Proteomes" id="UP000051096"/>
    </source>
</evidence>
<protein>
    <submittedName>
        <fullName evidence="1">DNA alkylation repair protein</fullName>
    </submittedName>
</protein>
<accession>A0A0S8GGU5</accession>
<dbReference type="PANTHER" id="PTHR34070">
    <property type="entry name" value="ARMADILLO-TYPE FOLD"/>
    <property type="match status" value="1"/>
</dbReference>
<dbReference type="PANTHER" id="PTHR34070:SF1">
    <property type="entry name" value="DNA ALKYLATION REPAIR PROTEIN"/>
    <property type="match status" value="1"/>
</dbReference>
<comment type="caution">
    <text evidence="1">The sequence shown here is derived from an EMBL/GenBank/DDBJ whole genome shotgun (WGS) entry which is preliminary data.</text>
</comment>
<dbReference type="CDD" id="cd06561">
    <property type="entry name" value="AlkD_like"/>
    <property type="match status" value="1"/>
</dbReference>
<reference evidence="1 2" key="1">
    <citation type="journal article" date="2015" name="Microbiome">
        <title>Genomic resolution of linkages in carbon, nitrogen, and sulfur cycling among widespread estuary sediment bacteria.</title>
        <authorList>
            <person name="Baker B.J."/>
            <person name="Lazar C.S."/>
            <person name="Teske A.P."/>
            <person name="Dick G.J."/>
        </authorList>
    </citation>
    <scope>NUCLEOTIDE SEQUENCE [LARGE SCALE GENOMIC DNA]</scope>
    <source>
        <strain evidence="1">SM23_60</strain>
    </source>
</reference>
<organism evidence="1 2">
    <name type="scientific">candidate division WOR_3 bacterium SM23_60</name>
    <dbReference type="NCBI Taxonomy" id="1703780"/>
    <lineage>
        <taxon>Bacteria</taxon>
        <taxon>Bacteria division WOR-3</taxon>
    </lineage>
</organism>
<evidence type="ECO:0000313" key="1">
    <source>
        <dbReference type="EMBL" id="KPK71977.1"/>
    </source>
</evidence>
<name>A0A0S8GGU5_UNCW3</name>
<dbReference type="EMBL" id="LJUO01000046">
    <property type="protein sequence ID" value="KPK71977.1"/>
    <property type="molecule type" value="Genomic_DNA"/>
</dbReference>
<dbReference type="Gene3D" id="1.25.10.90">
    <property type="match status" value="1"/>
</dbReference>
<sequence length="233" mass="27658">MLSDIRRALETHVDTAYRTGAKNYFREGIELLGVRAPTVRKIASQYYALIKAKPKKDIFRLCEQLLKSNLAEERAIAFDWAYRQRNAYIKEDFKIFESWLKKYVANWAACDDLCGHTFGNFLFRFPMFFPRIKTWAHSKNRWLRRASAVILIYPVRKKRMVREAFTIADILLRDNDDMVQKGYGWLLKEVSNPYPDKVFAYVMKHKNKMPRTALRYAIEKLSPSLRKKAMKRD</sequence>
<dbReference type="InterPro" id="IPR016024">
    <property type="entry name" value="ARM-type_fold"/>
</dbReference>